<keyword evidence="5" id="KW-0378">Hydrolase</keyword>
<feature type="domain" description="Acetyl-CoA hydrolase/transferase N-terminal" evidence="3">
    <location>
        <begin position="13"/>
        <end position="180"/>
    </location>
</feature>
<dbReference type="PANTHER" id="PTHR21432:SF20">
    <property type="entry name" value="ACETYL-COA HYDROLASE"/>
    <property type="match status" value="1"/>
</dbReference>
<sequence length="428" mass="46239">MELRYIDAATAVANIQSGQRVFVHGSAATPELLVQALQNRAEALKDVELVSITTLGNVNFDQPACRKAFFFNSLFVSAATRAVSNSESGDYVPIFLSEIPQLFYRNILPLDAAFIQVSPPDAHGYVSLGTSVDIARAAVDTAKYVVAQVNPNMPRTHGDGFIHISRIHALVWHEAPLPVVDYSSGATPAVEAIGKHVAALIEDGATLQLGIGTIPDMVLRNLVGHKDLGLHTEMMSDGVIPLIESGVINNARKKINTGKTVTAFMTGTERLYKFVHDNPSIRVMDISYVNDTSIIRRNPKVAAVNSAIEIDITGQVCADSIGTYQYSGIGGQMDFIRGASLSEGGKPIIALPSVTNKGISRITPFLKEGAGVVTTRGHIHWVVTEYGSVDLFGKNLKQRARALIGLAHPDHREALDRAYFDRFLKGKG</sequence>
<dbReference type="Pfam" id="PF02550">
    <property type="entry name" value="AcetylCoA_hydro"/>
    <property type="match status" value="1"/>
</dbReference>
<evidence type="ECO:0000313" key="6">
    <source>
        <dbReference type="Proteomes" id="UP001449657"/>
    </source>
</evidence>
<dbReference type="Gene3D" id="3.40.1080.20">
    <property type="entry name" value="Acetyl-CoA hydrolase/transferase C-terminal domain"/>
    <property type="match status" value="1"/>
</dbReference>
<dbReference type="Gene3D" id="3.30.750.70">
    <property type="entry name" value="4-hydroxybutyrate coenzyme like domains"/>
    <property type="match status" value="1"/>
</dbReference>
<dbReference type="PANTHER" id="PTHR21432">
    <property type="entry name" value="ACETYL-COA HYDROLASE-RELATED"/>
    <property type="match status" value="1"/>
</dbReference>
<proteinExistence type="inferred from homology"/>
<comment type="similarity">
    <text evidence="1">Belongs to the acetyl-CoA hydrolase/transferase family.</text>
</comment>
<dbReference type="EMBL" id="CP150096">
    <property type="protein sequence ID" value="WZN44862.1"/>
    <property type="molecule type" value="Genomic_DNA"/>
</dbReference>
<keyword evidence="6" id="KW-1185">Reference proteome</keyword>
<evidence type="ECO:0000259" key="4">
    <source>
        <dbReference type="Pfam" id="PF13336"/>
    </source>
</evidence>
<feature type="domain" description="Acetyl-CoA hydrolase/transferase C-terminal" evidence="4">
    <location>
        <begin position="267"/>
        <end position="417"/>
    </location>
</feature>
<dbReference type="GO" id="GO:0016787">
    <property type="term" value="F:hydrolase activity"/>
    <property type="evidence" value="ECO:0007669"/>
    <property type="project" value="UniProtKB-KW"/>
</dbReference>
<dbReference type="Proteomes" id="UP001449657">
    <property type="component" value="Chromosome"/>
</dbReference>
<dbReference type="InterPro" id="IPR046433">
    <property type="entry name" value="ActCoA_hydro"/>
</dbReference>
<dbReference type="InterPro" id="IPR003702">
    <property type="entry name" value="ActCoA_hydro_N"/>
</dbReference>
<organism evidence="5 6">
    <name type="scientific">Chitinophaga caseinilytica</name>
    <dbReference type="NCBI Taxonomy" id="2267521"/>
    <lineage>
        <taxon>Bacteria</taxon>
        <taxon>Pseudomonadati</taxon>
        <taxon>Bacteroidota</taxon>
        <taxon>Chitinophagia</taxon>
        <taxon>Chitinophagales</taxon>
        <taxon>Chitinophagaceae</taxon>
        <taxon>Chitinophaga</taxon>
    </lineage>
</organism>
<dbReference type="InterPro" id="IPR026888">
    <property type="entry name" value="AcetylCoA_hyd_C"/>
</dbReference>
<evidence type="ECO:0000259" key="3">
    <source>
        <dbReference type="Pfam" id="PF02550"/>
    </source>
</evidence>
<reference evidence="5 6" key="1">
    <citation type="submission" date="2024-03" db="EMBL/GenBank/DDBJ databases">
        <title>Chitinophaga caseinilytica sp. nov., a casein hydrolysing bacterium isolated from forest soil.</title>
        <authorList>
            <person name="Lee D.S."/>
            <person name="Han D.M."/>
            <person name="Baek J.H."/>
            <person name="Choi D.G."/>
            <person name="Jeon J.H."/>
            <person name="Jeon C.O."/>
        </authorList>
    </citation>
    <scope>NUCLEOTIDE SEQUENCE [LARGE SCALE GENOMIC DNA]</scope>
    <source>
        <strain evidence="5 6">KACC 19118</strain>
    </source>
</reference>
<name>A0ABZ2YZX7_9BACT</name>
<accession>A0ABZ2YZX7</accession>
<evidence type="ECO:0000313" key="5">
    <source>
        <dbReference type="EMBL" id="WZN44862.1"/>
    </source>
</evidence>
<evidence type="ECO:0000256" key="1">
    <source>
        <dbReference type="ARBA" id="ARBA00009632"/>
    </source>
</evidence>
<dbReference type="InterPro" id="IPR038460">
    <property type="entry name" value="AcetylCoA_hyd_C_sf"/>
</dbReference>
<evidence type="ECO:0000256" key="2">
    <source>
        <dbReference type="ARBA" id="ARBA00022679"/>
    </source>
</evidence>
<protein>
    <submittedName>
        <fullName evidence="5">Acetyl-CoA hydrolase/transferase C-terminal domain-containing protein</fullName>
    </submittedName>
</protein>
<gene>
    <name evidence="5" type="ORF">WJU22_18360</name>
</gene>
<dbReference type="InterPro" id="IPR037171">
    <property type="entry name" value="NagB/RpiA_transferase-like"/>
</dbReference>
<dbReference type="Pfam" id="PF13336">
    <property type="entry name" value="AcetylCoA_hyd_C"/>
    <property type="match status" value="1"/>
</dbReference>
<dbReference type="Gene3D" id="3.40.1080.10">
    <property type="entry name" value="Glutaconate Coenzyme A-transferase"/>
    <property type="match status" value="1"/>
</dbReference>
<keyword evidence="2" id="KW-0808">Transferase</keyword>
<dbReference type="RefSeq" id="WP_341839624.1">
    <property type="nucleotide sequence ID" value="NZ_CP149792.1"/>
</dbReference>
<dbReference type="SUPFAM" id="SSF100950">
    <property type="entry name" value="NagB/RpiA/CoA transferase-like"/>
    <property type="match status" value="2"/>
</dbReference>